<dbReference type="KEGG" id="mag:amb4016"/>
<proteinExistence type="predicted"/>
<name>Q2W005_PARM1</name>
<organism evidence="1 2">
    <name type="scientific">Paramagnetospirillum magneticum (strain ATCC 700264 / AMB-1)</name>
    <name type="common">Magnetospirillum magneticum</name>
    <dbReference type="NCBI Taxonomy" id="342108"/>
    <lineage>
        <taxon>Bacteria</taxon>
        <taxon>Pseudomonadati</taxon>
        <taxon>Pseudomonadota</taxon>
        <taxon>Alphaproteobacteria</taxon>
        <taxon>Rhodospirillales</taxon>
        <taxon>Magnetospirillaceae</taxon>
        <taxon>Paramagnetospirillum</taxon>
    </lineage>
</organism>
<gene>
    <name evidence="1" type="ordered locus">amb4016</name>
</gene>
<evidence type="ECO:0000313" key="1">
    <source>
        <dbReference type="EMBL" id="BAE52820.1"/>
    </source>
</evidence>
<reference evidence="1 2" key="1">
    <citation type="journal article" date="2005" name="DNA Res.">
        <title>Complete genome sequence of the facultative anaerobic magnetotactic bacterium Magnetospirillum sp. strain AMB-1.</title>
        <authorList>
            <person name="Matsunaga T."/>
            <person name="Okamura Y."/>
            <person name="Fukuda Y."/>
            <person name="Wahyudi A.T."/>
            <person name="Murase Y."/>
            <person name="Takeyama H."/>
        </authorList>
    </citation>
    <scope>NUCLEOTIDE SEQUENCE [LARGE SCALE GENOMIC DNA]</scope>
    <source>
        <strain evidence="2">ATCC 700264 / AMB-1</strain>
    </source>
</reference>
<evidence type="ECO:0000313" key="2">
    <source>
        <dbReference type="Proteomes" id="UP000007058"/>
    </source>
</evidence>
<sequence>MPSSSRERNSPHHVMAVSLIPMGGKVSSLPDPRQYIETLRSGVGAAASATHLTSSRTGARDLILDRQIRFGIDAPGGDPSLRSG</sequence>
<protein>
    <submittedName>
        <fullName evidence="1">Uncharacterized protein</fullName>
    </submittedName>
</protein>
<dbReference type="Proteomes" id="UP000007058">
    <property type="component" value="Chromosome"/>
</dbReference>
<accession>Q2W005</accession>
<dbReference type="AlphaFoldDB" id="Q2W005"/>
<dbReference type="HOGENOM" id="CLU_2523590_0_0_5"/>
<dbReference type="EMBL" id="AP007255">
    <property type="protein sequence ID" value="BAE52820.1"/>
    <property type="molecule type" value="Genomic_DNA"/>
</dbReference>
<keyword evidence="2" id="KW-1185">Reference proteome</keyword>